<evidence type="ECO:0000313" key="2">
    <source>
        <dbReference type="Proteomes" id="UP000006591"/>
    </source>
</evidence>
<dbReference type="Gramene" id="ONIVA05G09300.1">
    <property type="protein sequence ID" value="ONIVA05G09300.1"/>
    <property type="gene ID" value="ONIVA05G09300"/>
</dbReference>
<sequence length="133" mass="13775">MGKNPAFQPAMTTSVVAQGCGLAAPVAAAVQGRGSAAPGAAAARWLLSAAVARDLHGGEVARRRLGEEQQKRPLTPPSTLITSVVMMASGGNFRCRFLLGGIVEKALSLWVSCFYCLSVAGSAVDEWCGCFFS</sequence>
<dbReference type="AlphaFoldDB" id="A0A0E0HBJ4"/>
<protein>
    <submittedName>
        <fullName evidence="1">Uncharacterized protein</fullName>
    </submittedName>
</protein>
<name>A0A0E0HBJ4_ORYNI</name>
<organism evidence="1">
    <name type="scientific">Oryza nivara</name>
    <name type="common">Indian wild rice</name>
    <name type="synonym">Oryza sativa f. spontanea</name>
    <dbReference type="NCBI Taxonomy" id="4536"/>
    <lineage>
        <taxon>Eukaryota</taxon>
        <taxon>Viridiplantae</taxon>
        <taxon>Streptophyta</taxon>
        <taxon>Embryophyta</taxon>
        <taxon>Tracheophyta</taxon>
        <taxon>Spermatophyta</taxon>
        <taxon>Magnoliopsida</taxon>
        <taxon>Liliopsida</taxon>
        <taxon>Poales</taxon>
        <taxon>Poaceae</taxon>
        <taxon>BOP clade</taxon>
        <taxon>Oryzoideae</taxon>
        <taxon>Oryzeae</taxon>
        <taxon>Oryzinae</taxon>
        <taxon>Oryza</taxon>
    </lineage>
</organism>
<evidence type="ECO:0000313" key="1">
    <source>
        <dbReference type="EnsemblPlants" id="ONIVA05G09300.1"/>
    </source>
</evidence>
<dbReference type="PROSITE" id="PS51257">
    <property type="entry name" value="PROKAR_LIPOPROTEIN"/>
    <property type="match status" value="1"/>
</dbReference>
<keyword evidence="2" id="KW-1185">Reference proteome</keyword>
<reference evidence="1" key="1">
    <citation type="submission" date="2015-04" db="UniProtKB">
        <authorList>
            <consortium name="EnsemblPlants"/>
        </authorList>
    </citation>
    <scope>IDENTIFICATION</scope>
    <source>
        <strain evidence="1">SL10</strain>
    </source>
</reference>
<dbReference type="EnsemblPlants" id="ONIVA05G09300.1">
    <property type="protein sequence ID" value="ONIVA05G09300.1"/>
    <property type="gene ID" value="ONIVA05G09300"/>
</dbReference>
<dbReference type="Proteomes" id="UP000006591">
    <property type="component" value="Chromosome 5"/>
</dbReference>
<accession>A0A0E0HBJ4</accession>
<reference evidence="1" key="2">
    <citation type="submission" date="2018-04" db="EMBL/GenBank/DDBJ databases">
        <title>OnivRS2 (Oryza nivara Reference Sequence Version 2).</title>
        <authorList>
            <person name="Zhang J."/>
            <person name="Kudrna D."/>
            <person name="Lee S."/>
            <person name="Talag J."/>
            <person name="Rajasekar S."/>
            <person name="Welchert J."/>
            <person name="Hsing Y.-I."/>
            <person name="Wing R.A."/>
        </authorList>
    </citation>
    <scope>NUCLEOTIDE SEQUENCE [LARGE SCALE GENOMIC DNA]</scope>
    <source>
        <strain evidence="1">SL10</strain>
    </source>
</reference>
<proteinExistence type="predicted"/>
<dbReference type="HOGENOM" id="CLU_1910035_0_0_1"/>